<comment type="caution">
    <text evidence="1">The sequence shown here is derived from an EMBL/GenBank/DDBJ whole genome shotgun (WGS) entry which is preliminary data.</text>
</comment>
<dbReference type="EMBL" id="JAIWYP010000006">
    <property type="protein sequence ID" value="KAH3813005.1"/>
    <property type="molecule type" value="Genomic_DNA"/>
</dbReference>
<dbReference type="AlphaFoldDB" id="A0A9D4JIB0"/>
<gene>
    <name evidence="1" type="ORF">DPMN_141451</name>
</gene>
<sequence length="106" mass="11750">MAIAQRPSQGIIQKQPMSAHSSIMVPLAIAKLQRKISLNPRVMTPPGLEVLSNKAMVAIRQQMEMDIKGTPGWGCTTLSSIWVRVSNKRIYIFRPCAVNRGFNACL</sequence>
<reference evidence="1" key="1">
    <citation type="journal article" date="2019" name="bioRxiv">
        <title>The Genome of the Zebra Mussel, Dreissena polymorpha: A Resource for Invasive Species Research.</title>
        <authorList>
            <person name="McCartney M.A."/>
            <person name="Auch B."/>
            <person name="Kono T."/>
            <person name="Mallez S."/>
            <person name="Zhang Y."/>
            <person name="Obille A."/>
            <person name="Becker A."/>
            <person name="Abrahante J.E."/>
            <person name="Garbe J."/>
            <person name="Badalamenti J.P."/>
            <person name="Herman A."/>
            <person name="Mangelson H."/>
            <person name="Liachko I."/>
            <person name="Sullivan S."/>
            <person name="Sone E.D."/>
            <person name="Koren S."/>
            <person name="Silverstein K.A.T."/>
            <person name="Beckman K.B."/>
            <person name="Gohl D.M."/>
        </authorList>
    </citation>
    <scope>NUCLEOTIDE SEQUENCE</scope>
    <source>
        <strain evidence="1">Duluth1</strain>
        <tissue evidence="1">Whole animal</tissue>
    </source>
</reference>
<accession>A0A9D4JIB0</accession>
<organism evidence="1 2">
    <name type="scientific">Dreissena polymorpha</name>
    <name type="common">Zebra mussel</name>
    <name type="synonym">Mytilus polymorpha</name>
    <dbReference type="NCBI Taxonomy" id="45954"/>
    <lineage>
        <taxon>Eukaryota</taxon>
        <taxon>Metazoa</taxon>
        <taxon>Spiralia</taxon>
        <taxon>Lophotrochozoa</taxon>
        <taxon>Mollusca</taxon>
        <taxon>Bivalvia</taxon>
        <taxon>Autobranchia</taxon>
        <taxon>Heteroconchia</taxon>
        <taxon>Euheterodonta</taxon>
        <taxon>Imparidentia</taxon>
        <taxon>Neoheterodontei</taxon>
        <taxon>Myida</taxon>
        <taxon>Dreissenoidea</taxon>
        <taxon>Dreissenidae</taxon>
        <taxon>Dreissena</taxon>
    </lineage>
</organism>
<keyword evidence="2" id="KW-1185">Reference proteome</keyword>
<name>A0A9D4JIB0_DREPO</name>
<proteinExistence type="predicted"/>
<reference evidence="1" key="2">
    <citation type="submission" date="2020-11" db="EMBL/GenBank/DDBJ databases">
        <authorList>
            <person name="McCartney M.A."/>
            <person name="Auch B."/>
            <person name="Kono T."/>
            <person name="Mallez S."/>
            <person name="Becker A."/>
            <person name="Gohl D.M."/>
            <person name="Silverstein K.A.T."/>
            <person name="Koren S."/>
            <person name="Bechman K.B."/>
            <person name="Herman A."/>
            <person name="Abrahante J.E."/>
            <person name="Garbe J."/>
        </authorList>
    </citation>
    <scope>NUCLEOTIDE SEQUENCE</scope>
    <source>
        <strain evidence="1">Duluth1</strain>
        <tissue evidence="1">Whole animal</tissue>
    </source>
</reference>
<dbReference type="Proteomes" id="UP000828390">
    <property type="component" value="Unassembled WGS sequence"/>
</dbReference>
<evidence type="ECO:0000313" key="2">
    <source>
        <dbReference type="Proteomes" id="UP000828390"/>
    </source>
</evidence>
<evidence type="ECO:0000313" key="1">
    <source>
        <dbReference type="EMBL" id="KAH3813005.1"/>
    </source>
</evidence>
<protein>
    <submittedName>
        <fullName evidence="1">Uncharacterized protein</fullName>
    </submittedName>
</protein>